<dbReference type="AlphaFoldDB" id="A0A9Q8LJ64"/>
<gene>
    <name evidence="2" type="ORF">CLAFUR5_07721</name>
</gene>
<name>A0A9Q8LJ64_PASFU</name>
<organism evidence="2 3">
    <name type="scientific">Passalora fulva</name>
    <name type="common">Tomato leaf mold</name>
    <name type="synonym">Cladosporium fulvum</name>
    <dbReference type="NCBI Taxonomy" id="5499"/>
    <lineage>
        <taxon>Eukaryota</taxon>
        <taxon>Fungi</taxon>
        <taxon>Dikarya</taxon>
        <taxon>Ascomycota</taxon>
        <taxon>Pezizomycotina</taxon>
        <taxon>Dothideomycetes</taxon>
        <taxon>Dothideomycetidae</taxon>
        <taxon>Mycosphaerellales</taxon>
        <taxon>Mycosphaerellaceae</taxon>
        <taxon>Fulvia</taxon>
    </lineage>
</organism>
<keyword evidence="1" id="KW-1133">Transmembrane helix</keyword>
<dbReference type="Proteomes" id="UP000756132">
    <property type="component" value="Chromosome 6"/>
</dbReference>
<reference evidence="2" key="1">
    <citation type="submission" date="2021-12" db="EMBL/GenBank/DDBJ databases">
        <authorList>
            <person name="Zaccaron A."/>
            <person name="Stergiopoulos I."/>
        </authorList>
    </citation>
    <scope>NUCLEOTIDE SEQUENCE</scope>
    <source>
        <strain evidence="2">Race5_Kim</strain>
    </source>
</reference>
<feature type="transmembrane region" description="Helical" evidence="1">
    <location>
        <begin position="55"/>
        <end position="78"/>
    </location>
</feature>
<evidence type="ECO:0000256" key="1">
    <source>
        <dbReference type="SAM" id="Phobius"/>
    </source>
</evidence>
<evidence type="ECO:0000313" key="2">
    <source>
        <dbReference type="EMBL" id="UJO18455.1"/>
    </source>
</evidence>
<dbReference type="KEGG" id="ffu:CLAFUR5_07721"/>
<dbReference type="GeneID" id="71987599"/>
<reference evidence="2" key="2">
    <citation type="journal article" date="2022" name="Microb. Genom.">
        <title>A chromosome-scale genome assembly of the tomato pathogen Cladosporium fulvum reveals a compartmentalized genome architecture and the presence of a dispensable chromosome.</title>
        <authorList>
            <person name="Zaccaron A.Z."/>
            <person name="Chen L.H."/>
            <person name="Samaras A."/>
            <person name="Stergiopoulos I."/>
        </authorList>
    </citation>
    <scope>NUCLEOTIDE SEQUENCE</scope>
    <source>
        <strain evidence="2">Race5_Kim</strain>
    </source>
</reference>
<keyword evidence="1" id="KW-0472">Membrane</keyword>
<accession>A0A9Q8LJ64</accession>
<dbReference type="OMA" id="APMAYEV"/>
<dbReference type="EMBL" id="CP090168">
    <property type="protein sequence ID" value="UJO18455.1"/>
    <property type="molecule type" value="Genomic_DNA"/>
</dbReference>
<keyword evidence="3" id="KW-1185">Reference proteome</keyword>
<keyword evidence="1" id="KW-0812">Transmembrane</keyword>
<protein>
    <submittedName>
        <fullName evidence="2">Uncharacterized protein</fullName>
    </submittedName>
</protein>
<dbReference type="RefSeq" id="XP_047762821.1">
    <property type="nucleotide sequence ID" value="XM_047906869.1"/>
</dbReference>
<feature type="transmembrane region" description="Helical" evidence="1">
    <location>
        <begin position="134"/>
        <end position="160"/>
    </location>
</feature>
<dbReference type="OrthoDB" id="10482354at2759"/>
<evidence type="ECO:0000313" key="3">
    <source>
        <dbReference type="Proteomes" id="UP000756132"/>
    </source>
</evidence>
<proteinExistence type="predicted"/>
<sequence length="176" mass="18336">MPRTVTETITVTRFGIEGPPTPTPATNPSSAPFTPFEGFGHALTHVGLPAIGSTIMFLTTTIAVFLATAAVTFLILQIRPPLTKLYSGRSPTVSAAEDKKTALSAARSVTFCHVVTVLALVLRMREALAMLAPMAYEVCALILAIEVGCVVVLGGVWGIVKVVELGGTAAKGEKAT</sequence>